<evidence type="ECO:0000256" key="2">
    <source>
        <dbReference type="ARBA" id="ARBA00012438"/>
    </source>
</evidence>
<evidence type="ECO:0000256" key="4">
    <source>
        <dbReference type="ARBA" id="ARBA00022679"/>
    </source>
</evidence>
<dbReference type="SUPFAM" id="SSF48452">
    <property type="entry name" value="TPR-like"/>
    <property type="match status" value="3"/>
</dbReference>
<dbReference type="InterPro" id="IPR019734">
    <property type="entry name" value="TPR_rpt"/>
</dbReference>
<dbReference type="SMART" id="SM00387">
    <property type="entry name" value="HATPase_c"/>
    <property type="match status" value="1"/>
</dbReference>
<dbReference type="Pfam" id="PF13424">
    <property type="entry name" value="TPR_12"/>
    <property type="match status" value="1"/>
</dbReference>
<keyword evidence="7" id="KW-0067">ATP-binding</keyword>
<dbReference type="EMBL" id="PYGD01000001">
    <property type="protein sequence ID" value="PSK94541.1"/>
    <property type="molecule type" value="Genomic_DNA"/>
</dbReference>
<dbReference type="Pfam" id="PF02518">
    <property type="entry name" value="HATPase_c"/>
    <property type="match status" value="1"/>
</dbReference>
<name>A0A2P8DBE6_9BACT</name>
<dbReference type="GO" id="GO:0005524">
    <property type="term" value="F:ATP binding"/>
    <property type="evidence" value="ECO:0007669"/>
    <property type="project" value="UniProtKB-KW"/>
</dbReference>
<dbReference type="GO" id="GO:0016020">
    <property type="term" value="C:membrane"/>
    <property type="evidence" value="ECO:0007669"/>
    <property type="project" value="InterPro"/>
</dbReference>
<keyword evidence="10" id="KW-0472">Membrane</keyword>
<keyword evidence="4" id="KW-0808">Transferase</keyword>
<evidence type="ECO:0000256" key="9">
    <source>
        <dbReference type="PROSITE-ProRule" id="PRU00339"/>
    </source>
</evidence>
<dbReference type="Gene3D" id="1.20.5.1930">
    <property type="match status" value="1"/>
</dbReference>
<dbReference type="Gene3D" id="1.25.40.10">
    <property type="entry name" value="Tetratricopeptide repeat domain"/>
    <property type="match status" value="2"/>
</dbReference>
<dbReference type="InterPro" id="IPR011990">
    <property type="entry name" value="TPR-like_helical_dom_sf"/>
</dbReference>
<evidence type="ECO:0000256" key="1">
    <source>
        <dbReference type="ARBA" id="ARBA00000085"/>
    </source>
</evidence>
<accession>A0A2P8DBE6</accession>
<dbReference type="PROSITE" id="PS50109">
    <property type="entry name" value="HIS_KIN"/>
    <property type="match status" value="1"/>
</dbReference>
<keyword evidence="10" id="KW-1133">Transmembrane helix</keyword>
<proteinExistence type="predicted"/>
<sequence>MRLVTILLNQMPALFTYCHNSLPRACRSCYTWLLVLLLYLLPGRGLYAQEFKADVRGTAPVLRMWMPKQPPDALDSIKKENLFQQGTLLQWTYPDSAMTLFNRLFQQSIATGNYYFASLSKISMGLVAMGQGDFHSCFSYYKEAYHYIRTSGNDRKLLPKLFVNIGVTYFVQENYEKAIEYYSAIIQYMQQVMPEDRNMVMAYSNIADVLIHMDQYDNAAYYLDLAETLMLKKKKLESIYGYVWINKSEVALMRKDYKACEAYSAKALANGLKSGNEELLQSCYIIRTRLYLALHQPEKAIPYQSRALRSPSNAAYPFYSIVAPYYTLADAYYQAGDFKNAELALFIALDKAESSGILSGKLKALNTLVAIYENTGRYQEALAQQHVANALRDSIQNRESLRIAGELEARFRSEQKDKQIAQKEFLIEKQQRDIEHKNTQIVAVVTGLGIILILAIAGYRNFRNRTKITTLKAKMEGEEIERSRIAKELHDGIGGMLAVLKMKLSLDHSDATAGVVALLNETAVQVRKTAHNLMPDAITGFSLKEILTSYTGSVNQSLQQNYIDLQVNSEICISDPSAKLSIYRMLQEVIQNTVKHARAAKVNIQIFERNGKLNVLIEDDGIGFDMGKVKKGLGLTNLEARARLLRGKIHISSTPGRGTTTSMEFPFS</sequence>
<keyword evidence="8" id="KW-0902">Two-component regulatory system</keyword>
<dbReference type="SUPFAM" id="SSF55874">
    <property type="entry name" value="ATPase domain of HSP90 chaperone/DNA topoisomerase II/histidine kinase"/>
    <property type="match status" value="1"/>
</dbReference>
<organism evidence="12 13">
    <name type="scientific">Taibaiella chishuiensis</name>
    <dbReference type="NCBI Taxonomy" id="1434707"/>
    <lineage>
        <taxon>Bacteria</taxon>
        <taxon>Pseudomonadati</taxon>
        <taxon>Bacteroidota</taxon>
        <taxon>Chitinophagia</taxon>
        <taxon>Chitinophagales</taxon>
        <taxon>Chitinophagaceae</taxon>
        <taxon>Taibaiella</taxon>
    </lineage>
</organism>
<dbReference type="SMART" id="SM00028">
    <property type="entry name" value="TPR"/>
    <property type="match status" value="4"/>
</dbReference>
<gene>
    <name evidence="12" type="ORF">B0I18_101697</name>
</gene>
<reference evidence="12 13" key="1">
    <citation type="submission" date="2018-03" db="EMBL/GenBank/DDBJ databases">
        <title>Genomic Encyclopedia of Type Strains, Phase III (KMG-III): the genomes of soil and plant-associated and newly described type strains.</title>
        <authorList>
            <person name="Whitman W."/>
        </authorList>
    </citation>
    <scope>NUCLEOTIDE SEQUENCE [LARGE SCALE GENOMIC DNA]</scope>
    <source>
        <strain evidence="12 13">CGMCC 1.12700</strain>
    </source>
</reference>
<comment type="catalytic activity">
    <reaction evidence="1">
        <text>ATP + protein L-histidine = ADP + protein N-phospho-L-histidine.</text>
        <dbReference type="EC" id="2.7.13.3"/>
    </reaction>
</comment>
<dbReference type="Pfam" id="PF07730">
    <property type="entry name" value="HisKA_3"/>
    <property type="match status" value="1"/>
</dbReference>
<dbReference type="PANTHER" id="PTHR24421">
    <property type="entry name" value="NITRATE/NITRITE SENSOR PROTEIN NARX-RELATED"/>
    <property type="match status" value="1"/>
</dbReference>
<evidence type="ECO:0000256" key="8">
    <source>
        <dbReference type="ARBA" id="ARBA00023012"/>
    </source>
</evidence>
<evidence type="ECO:0000256" key="10">
    <source>
        <dbReference type="SAM" id="Phobius"/>
    </source>
</evidence>
<keyword evidence="9" id="KW-0802">TPR repeat</keyword>
<keyword evidence="5" id="KW-0547">Nucleotide-binding</keyword>
<feature type="domain" description="Histidine kinase" evidence="11">
    <location>
        <begin position="484"/>
        <end position="668"/>
    </location>
</feature>
<evidence type="ECO:0000256" key="3">
    <source>
        <dbReference type="ARBA" id="ARBA00022553"/>
    </source>
</evidence>
<dbReference type="CDD" id="cd16917">
    <property type="entry name" value="HATPase_UhpB-NarQ-NarX-like"/>
    <property type="match status" value="1"/>
</dbReference>
<dbReference type="Proteomes" id="UP000240572">
    <property type="component" value="Unassembled WGS sequence"/>
</dbReference>
<dbReference type="AlphaFoldDB" id="A0A2P8DBE6"/>
<dbReference type="PROSITE" id="PS50005">
    <property type="entry name" value="TPR"/>
    <property type="match status" value="1"/>
</dbReference>
<evidence type="ECO:0000256" key="6">
    <source>
        <dbReference type="ARBA" id="ARBA00022777"/>
    </source>
</evidence>
<protein>
    <recommendedName>
        <fullName evidence="2">histidine kinase</fullName>
        <ecNumber evidence="2">2.7.13.3</ecNumber>
    </recommendedName>
</protein>
<keyword evidence="6 12" id="KW-0418">Kinase</keyword>
<dbReference type="InterPro" id="IPR005467">
    <property type="entry name" value="His_kinase_dom"/>
</dbReference>
<dbReference type="InterPro" id="IPR036890">
    <property type="entry name" value="HATPase_C_sf"/>
</dbReference>
<dbReference type="GO" id="GO:0000155">
    <property type="term" value="F:phosphorelay sensor kinase activity"/>
    <property type="evidence" value="ECO:0007669"/>
    <property type="project" value="InterPro"/>
</dbReference>
<dbReference type="InterPro" id="IPR003594">
    <property type="entry name" value="HATPase_dom"/>
</dbReference>
<feature type="transmembrane region" description="Helical" evidence="10">
    <location>
        <begin position="441"/>
        <end position="459"/>
    </location>
</feature>
<keyword evidence="3" id="KW-0597">Phosphoprotein</keyword>
<dbReference type="PANTHER" id="PTHR24421:SF10">
    <property type="entry name" value="NITRATE_NITRITE SENSOR PROTEIN NARQ"/>
    <property type="match status" value="1"/>
</dbReference>
<dbReference type="EC" id="2.7.13.3" evidence="2"/>
<keyword evidence="10" id="KW-0812">Transmembrane</keyword>
<evidence type="ECO:0000259" key="11">
    <source>
        <dbReference type="PROSITE" id="PS50109"/>
    </source>
</evidence>
<keyword evidence="13" id="KW-1185">Reference proteome</keyword>
<evidence type="ECO:0000313" key="13">
    <source>
        <dbReference type="Proteomes" id="UP000240572"/>
    </source>
</evidence>
<evidence type="ECO:0000256" key="7">
    <source>
        <dbReference type="ARBA" id="ARBA00022840"/>
    </source>
</evidence>
<comment type="caution">
    <text evidence="12">The sequence shown here is derived from an EMBL/GenBank/DDBJ whole genome shotgun (WGS) entry which is preliminary data.</text>
</comment>
<evidence type="ECO:0000313" key="12">
    <source>
        <dbReference type="EMBL" id="PSK94541.1"/>
    </source>
</evidence>
<dbReference type="GO" id="GO:0046983">
    <property type="term" value="F:protein dimerization activity"/>
    <property type="evidence" value="ECO:0007669"/>
    <property type="project" value="InterPro"/>
</dbReference>
<feature type="repeat" description="TPR" evidence="9">
    <location>
        <begin position="159"/>
        <end position="192"/>
    </location>
</feature>
<dbReference type="InterPro" id="IPR050482">
    <property type="entry name" value="Sensor_HK_TwoCompSys"/>
</dbReference>
<dbReference type="InterPro" id="IPR011712">
    <property type="entry name" value="Sig_transdc_His_kin_sub3_dim/P"/>
</dbReference>
<dbReference type="Gene3D" id="3.30.565.10">
    <property type="entry name" value="Histidine kinase-like ATPase, C-terminal domain"/>
    <property type="match status" value="1"/>
</dbReference>
<evidence type="ECO:0000256" key="5">
    <source>
        <dbReference type="ARBA" id="ARBA00022741"/>
    </source>
</evidence>